<dbReference type="InterPro" id="IPR011050">
    <property type="entry name" value="Pectin_lyase_fold/virulence"/>
</dbReference>
<dbReference type="InterPro" id="IPR006311">
    <property type="entry name" value="TAT_signal"/>
</dbReference>
<organism evidence="2 3">
    <name type="scientific">Halorarum salinum</name>
    <dbReference type="NCBI Taxonomy" id="2743089"/>
    <lineage>
        <taxon>Archaea</taxon>
        <taxon>Methanobacteriati</taxon>
        <taxon>Methanobacteriota</taxon>
        <taxon>Stenosarchaea group</taxon>
        <taxon>Halobacteria</taxon>
        <taxon>Halobacteriales</taxon>
        <taxon>Haloferacaceae</taxon>
        <taxon>Halorarum</taxon>
    </lineage>
</organism>
<proteinExistence type="predicted"/>
<dbReference type="EMBL" id="CP058580">
    <property type="protein sequence ID" value="QLG64140.1"/>
    <property type="molecule type" value="Genomic_DNA"/>
</dbReference>
<feature type="region of interest" description="Disordered" evidence="1">
    <location>
        <begin position="342"/>
        <end position="452"/>
    </location>
</feature>
<keyword evidence="3" id="KW-1185">Reference proteome</keyword>
<evidence type="ECO:0000313" key="3">
    <source>
        <dbReference type="Proteomes" id="UP000509626"/>
    </source>
</evidence>
<gene>
    <name evidence="2" type="ORF">HUG12_20325</name>
</gene>
<geneLocation type="plasmid" evidence="2 3">
    <name>unnamed1</name>
</geneLocation>
<protein>
    <recommendedName>
        <fullName evidence="4">Right handed beta helix domain-containing protein</fullName>
    </recommendedName>
</protein>
<dbReference type="Proteomes" id="UP000509626">
    <property type="component" value="Plasmid unnamed1"/>
</dbReference>
<dbReference type="InterPro" id="IPR012334">
    <property type="entry name" value="Pectin_lyas_fold"/>
</dbReference>
<sequence length="452" mass="45959">MAKRHNEAGAEKDDATDRSVDNDAPTGGEVGGSSRRSVLKGVAAAAAAVGTVGGLPGGAAAQGELPLEPDGEVTLEPGEYSWDGSQIQIGPDAALVGGGSPGDVVLNLESGTMHGEVEGTLENVVVRGANPEAKAGLNVNPGATVDGFVWPEGGQQSEDRALYTPEGGDERLTIRNSAWGMMANNGAYVDKPPVTMENCAAVNNNIAGIRVGHREGTSEGLTTEVRNSLVAVTADIPSDDTNSPNARGIRVRAPGHIVIENCYFIYLDVNGPANPIEVHDEAAGATVEIRNCTFYNDTDQELVRDKSGGSADITVENCVAVGSGSFTIEGADVSESDLAADGDVSFPLPSDVTGNPAADEIEGVESGLGPWNGSVSVAQADEETAGDAEGESAEGETAEDASEGGSDGKSSGDAEDSDEGDSGSDGADDEESGDDSDSEDSEDEDDENVCGV</sequence>
<feature type="compositionally biased region" description="Basic and acidic residues" evidence="1">
    <location>
        <begin position="1"/>
        <end position="21"/>
    </location>
</feature>
<evidence type="ECO:0000313" key="2">
    <source>
        <dbReference type="EMBL" id="QLG64140.1"/>
    </source>
</evidence>
<dbReference type="RefSeq" id="WP_179270723.1">
    <property type="nucleotide sequence ID" value="NZ_CP058580.1"/>
</dbReference>
<dbReference type="AlphaFoldDB" id="A0A7D5QEI8"/>
<dbReference type="GeneID" id="56039858"/>
<keyword evidence="2" id="KW-0614">Plasmid</keyword>
<feature type="region of interest" description="Disordered" evidence="1">
    <location>
        <begin position="1"/>
        <end position="37"/>
    </location>
</feature>
<dbReference type="Gene3D" id="2.160.20.10">
    <property type="entry name" value="Single-stranded right-handed beta-helix, Pectin lyase-like"/>
    <property type="match status" value="1"/>
</dbReference>
<dbReference type="SUPFAM" id="SSF51126">
    <property type="entry name" value="Pectin lyase-like"/>
    <property type="match status" value="1"/>
</dbReference>
<feature type="compositionally biased region" description="Acidic residues" evidence="1">
    <location>
        <begin position="380"/>
        <end position="402"/>
    </location>
</feature>
<evidence type="ECO:0008006" key="4">
    <source>
        <dbReference type="Google" id="ProtNLM"/>
    </source>
</evidence>
<reference evidence="2 3" key="1">
    <citation type="submission" date="2020-06" db="EMBL/GenBank/DDBJ databases">
        <title>NJ-3-1, isolated from saline soil.</title>
        <authorList>
            <person name="Cui H.L."/>
            <person name="Shi X."/>
        </authorList>
    </citation>
    <scope>NUCLEOTIDE SEQUENCE [LARGE SCALE GENOMIC DNA]</scope>
    <source>
        <strain evidence="2 3">NJ-3-1</strain>
        <plasmid evidence="2 3">unnamed1</plasmid>
    </source>
</reference>
<feature type="compositionally biased region" description="Acidic residues" evidence="1">
    <location>
        <begin position="413"/>
        <end position="452"/>
    </location>
</feature>
<evidence type="ECO:0000256" key="1">
    <source>
        <dbReference type="SAM" id="MobiDB-lite"/>
    </source>
</evidence>
<accession>A0A7D5QEI8</accession>
<dbReference type="KEGG" id="halu:HUG12_20325"/>
<dbReference type="PROSITE" id="PS51318">
    <property type="entry name" value="TAT"/>
    <property type="match status" value="1"/>
</dbReference>
<name>A0A7D5QEI8_9EURY</name>
<dbReference type="OrthoDB" id="202667at2157"/>